<comment type="caution">
    <text evidence="1">The sequence shown here is derived from an EMBL/GenBank/DDBJ whole genome shotgun (WGS) entry which is preliminary data.</text>
</comment>
<proteinExistence type="predicted"/>
<name>A0A1J5Q763_9ZZZZ</name>
<sequence>MRERDAGRVDEVVMRRMLRELDLEEEQLSSSWLNRV</sequence>
<protein>
    <submittedName>
        <fullName evidence="1">Uncharacterized protein</fullName>
    </submittedName>
</protein>
<organism evidence="1">
    <name type="scientific">mine drainage metagenome</name>
    <dbReference type="NCBI Taxonomy" id="410659"/>
    <lineage>
        <taxon>unclassified sequences</taxon>
        <taxon>metagenomes</taxon>
        <taxon>ecological metagenomes</taxon>
    </lineage>
</organism>
<dbReference type="EMBL" id="MLJW01001289">
    <property type="protein sequence ID" value="OIQ79026.1"/>
    <property type="molecule type" value="Genomic_DNA"/>
</dbReference>
<evidence type="ECO:0000313" key="1">
    <source>
        <dbReference type="EMBL" id="OIQ79026.1"/>
    </source>
</evidence>
<reference evidence="1" key="1">
    <citation type="submission" date="2016-10" db="EMBL/GenBank/DDBJ databases">
        <title>Sequence of Gallionella enrichment culture.</title>
        <authorList>
            <person name="Poehlein A."/>
            <person name="Muehling M."/>
            <person name="Daniel R."/>
        </authorList>
    </citation>
    <scope>NUCLEOTIDE SEQUENCE</scope>
</reference>
<accession>A0A1J5Q763</accession>
<gene>
    <name evidence="1" type="ORF">GALL_392540</name>
</gene>
<dbReference type="AlphaFoldDB" id="A0A1J5Q763"/>